<keyword evidence="13" id="KW-1185">Reference proteome</keyword>
<dbReference type="Pfam" id="PF03989">
    <property type="entry name" value="DNA_gyraseA_C"/>
    <property type="match status" value="6"/>
</dbReference>
<dbReference type="RefSeq" id="WP_015325774.1">
    <property type="nucleotide sequence ID" value="NC_019978.1"/>
</dbReference>
<gene>
    <name evidence="9" type="primary">gyrA</name>
    <name evidence="12" type="ordered locus">Halha_0008</name>
</gene>
<keyword evidence="9" id="KW-0963">Cytoplasm</keyword>
<evidence type="ECO:0000313" key="13">
    <source>
        <dbReference type="Proteomes" id="UP000010880"/>
    </source>
</evidence>
<evidence type="ECO:0000313" key="12">
    <source>
        <dbReference type="EMBL" id="AGB40046.1"/>
    </source>
</evidence>
<dbReference type="NCBIfam" id="NF004043">
    <property type="entry name" value="PRK05560.1"/>
    <property type="match status" value="1"/>
</dbReference>
<keyword evidence="3 9" id="KW-0547">Nucleotide-binding</keyword>
<dbReference type="GO" id="GO:0009330">
    <property type="term" value="C:DNA topoisomerase type II (double strand cut, ATP-hydrolyzing) complex"/>
    <property type="evidence" value="ECO:0007669"/>
    <property type="project" value="TreeGrafter"/>
</dbReference>
<reference evidence="13" key="1">
    <citation type="submission" date="2012-02" db="EMBL/GenBank/DDBJ databases">
        <title>The complete genome of Halobacteroides halobius DSM 5150.</title>
        <authorList>
            <person name="Lucas S."/>
            <person name="Copeland A."/>
            <person name="Lapidus A."/>
            <person name="Glavina del Rio T."/>
            <person name="Dalin E."/>
            <person name="Tice H."/>
            <person name="Bruce D."/>
            <person name="Goodwin L."/>
            <person name="Pitluck S."/>
            <person name="Peters L."/>
            <person name="Mikhailova N."/>
            <person name="Gu W."/>
            <person name="Kyrpides N."/>
            <person name="Mavromatis K."/>
            <person name="Ivanova N."/>
            <person name="Brettin T."/>
            <person name="Detter J.C."/>
            <person name="Han C."/>
            <person name="Larimer F."/>
            <person name="Land M."/>
            <person name="Hauser L."/>
            <person name="Markowitz V."/>
            <person name="Cheng J.-F."/>
            <person name="Hugenholtz P."/>
            <person name="Woyke T."/>
            <person name="Wu D."/>
            <person name="Tindall B."/>
            <person name="Pomrenke H."/>
            <person name="Brambilla E."/>
            <person name="Klenk H.-P."/>
            <person name="Eisen J.A."/>
        </authorList>
    </citation>
    <scope>NUCLEOTIDE SEQUENCE [LARGE SCALE GENOMIC DNA]</scope>
    <source>
        <strain evidence="13">ATCC 35273 / DSM 5150 / MD-1</strain>
    </source>
</reference>
<dbReference type="GO" id="GO:0005524">
    <property type="term" value="F:ATP binding"/>
    <property type="evidence" value="ECO:0007669"/>
    <property type="project" value="UniProtKB-UniRule"/>
</dbReference>
<dbReference type="EC" id="5.6.2.2" evidence="9"/>
<dbReference type="FunFam" id="3.90.199.10:FF:000001">
    <property type="entry name" value="DNA gyrase subunit A"/>
    <property type="match status" value="1"/>
</dbReference>
<evidence type="ECO:0000256" key="3">
    <source>
        <dbReference type="ARBA" id="ARBA00022741"/>
    </source>
</evidence>
<dbReference type="InterPro" id="IPR002205">
    <property type="entry name" value="Topo_IIA_dom_A"/>
</dbReference>
<comment type="subunit">
    <text evidence="8">Heterotetramer composed of ParC and ParE.</text>
</comment>
<evidence type="ECO:0000256" key="4">
    <source>
        <dbReference type="ARBA" id="ARBA00022840"/>
    </source>
</evidence>
<dbReference type="NCBIfam" id="TIGR01063">
    <property type="entry name" value="gyrA"/>
    <property type="match status" value="1"/>
</dbReference>
<dbReference type="eggNOG" id="COG0188">
    <property type="taxonomic scope" value="Bacteria"/>
</dbReference>
<comment type="similarity">
    <text evidence="2 9">Belongs to the type II topoisomerase GyrA/ParC subunit family.</text>
</comment>
<protein>
    <recommendedName>
        <fullName evidence="9">DNA gyrase subunit A</fullName>
        <ecNumber evidence="9">5.6.2.2</ecNumber>
    </recommendedName>
</protein>
<proteinExistence type="inferred from homology"/>
<dbReference type="GO" id="GO:0005737">
    <property type="term" value="C:cytoplasm"/>
    <property type="evidence" value="ECO:0007669"/>
    <property type="project" value="UniProtKB-SubCell"/>
</dbReference>
<dbReference type="Proteomes" id="UP000010880">
    <property type="component" value="Chromosome"/>
</dbReference>
<dbReference type="Gene3D" id="2.120.10.90">
    <property type="entry name" value="DNA gyrase/topoisomerase IV, subunit A, C-terminal"/>
    <property type="match status" value="1"/>
</dbReference>
<feature type="active site" description="O-(5'-phospho-DNA)-tyrosine intermediate" evidence="9 10">
    <location>
        <position position="123"/>
    </location>
</feature>
<dbReference type="FunFam" id="1.10.268.10:FF:000001">
    <property type="entry name" value="DNA gyrase subunit A"/>
    <property type="match status" value="1"/>
</dbReference>
<comment type="caution">
    <text evidence="9">Lacks conserved residue(s) required for the propagation of feature annotation.</text>
</comment>
<comment type="miscellaneous">
    <text evidence="9">Few gyrases are as efficient as E.coli at forming negative supercoils. Not all organisms have 2 type II topoisomerases; in organisms with a single type II topoisomerase this enzyme also has to decatenate newly replicated chromosomes.</text>
</comment>
<dbReference type="GO" id="GO:0005694">
    <property type="term" value="C:chromosome"/>
    <property type="evidence" value="ECO:0007669"/>
    <property type="project" value="InterPro"/>
</dbReference>
<comment type="function">
    <text evidence="9">A type II topoisomerase that negatively supercoils closed circular double-stranded (ds) DNA in an ATP-dependent manner to modulate DNA topology and maintain chromosomes in an underwound state. Negative supercoiling favors strand separation, and DNA replication, transcription, recombination and repair, all of which involve strand separation. Also able to catalyze the interconversion of other topological isomers of dsDNA rings, including catenanes and knotted rings. Type II topoisomerases break and join 2 DNA strands simultaneously in an ATP-dependent manner.</text>
</comment>
<dbReference type="GO" id="GO:0006265">
    <property type="term" value="P:DNA topological change"/>
    <property type="evidence" value="ECO:0007669"/>
    <property type="project" value="UniProtKB-UniRule"/>
</dbReference>
<name>L0K4U9_HALHC</name>
<evidence type="ECO:0000256" key="6">
    <source>
        <dbReference type="ARBA" id="ARBA00023125"/>
    </source>
</evidence>
<evidence type="ECO:0000259" key="11">
    <source>
        <dbReference type="PROSITE" id="PS52040"/>
    </source>
</evidence>
<dbReference type="CDD" id="cd00187">
    <property type="entry name" value="TOP4c"/>
    <property type="match status" value="1"/>
</dbReference>
<organism evidence="12 13">
    <name type="scientific">Halobacteroides halobius (strain ATCC 35273 / DSM 5150 / MD-1)</name>
    <dbReference type="NCBI Taxonomy" id="748449"/>
    <lineage>
        <taxon>Bacteria</taxon>
        <taxon>Bacillati</taxon>
        <taxon>Bacillota</taxon>
        <taxon>Clostridia</taxon>
        <taxon>Halanaerobiales</taxon>
        <taxon>Halobacteroidaceae</taxon>
        <taxon>Halobacteroides</taxon>
    </lineage>
</organism>
<dbReference type="InterPro" id="IPR013758">
    <property type="entry name" value="Topo_IIA_A/C_ab"/>
</dbReference>
<dbReference type="FunFam" id="3.30.1360.40:FF:000002">
    <property type="entry name" value="DNA gyrase subunit A"/>
    <property type="match status" value="1"/>
</dbReference>
<comment type="subunit">
    <text evidence="9">Heterotetramer, composed of two GyrA and two GyrB chains. In the heterotetramer, GyrA contains the active site tyrosine that forms a transient covalent intermediate with DNA, while GyrB binds cofactors and catalyzes ATP hydrolysis.</text>
</comment>
<dbReference type="HAMAP" id="MF_01897">
    <property type="entry name" value="GyrA"/>
    <property type="match status" value="1"/>
</dbReference>
<dbReference type="FunFam" id="2.120.10.90:FF:000005">
    <property type="entry name" value="DNA topoisomerase 4 subunit A"/>
    <property type="match status" value="1"/>
</dbReference>
<accession>L0K4U9</accession>
<dbReference type="InterPro" id="IPR006691">
    <property type="entry name" value="GyrA/parC_rep"/>
</dbReference>
<dbReference type="Gene3D" id="3.30.1360.40">
    <property type="match status" value="1"/>
</dbReference>
<keyword evidence="4 9" id="KW-0067">ATP-binding</keyword>
<dbReference type="InterPro" id="IPR050220">
    <property type="entry name" value="Type_II_DNA_Topoisomerases"/>
</dbReference>
<dbReference type="AlphaFoldDB" id="L0K4U9"/>
<dbReference type="InterPro" id="IPR013760">
    <property type="entry name" value="Topo_IIA-like_dom_sf"/>
</dbReference>
<dbReference type="InterPro" id="IPR013757">
    <property type="entry name" value="Topo_IIA_A_a_sf"/>
</dbReference>
<evidence type="ECO:0000256" key="7">
    <source>
        <dbReference type="ARBA" id="ARBA00023235"/>
    </source>
</evidence>
<evidence type="ECO:0000256" key="8">
    <source>
        <dbReference type="ARBA" id="ARBA00063644"/>
    </source>
</evidence>
<dbReference type="SUPFAM" id="SSF56719">
    <property type="entry name" value="Type II DNA topoisomerase"/>
    <property type="match status" value="1"/>
</dbReference>
<dbReference type="STRING" id="748449.Halha_0008"/>
<dbReference type="HOGENOM" id="CLU_002977_6_1_9"/>
<evidence type="ECO:0000256" key="1">
    <source>
        <dbReference type="ARBA" id="ARBA00000185"/>
    </source>
</evidence>
<dbReference type="PANTHER" id="PTHR43493:SF5">
    <property type="entry name" value="DNA GYRASE SUBUNIT A, CHLOROPLASTIC_MITOCHONDRIAL"/>
    <property type="match status" value="1"/>
</dbReference>
<dbReference type="InterPro" id="IPR005743">
    <property type="entry name" value="GyrA"/>
</dbReference>
<comment type="catalytic activity">
    <reaction evidence="1 9 10">
        <text>ATP-dependent breakage, passage and rejoining of double-stranded DNA.</text>
        <dbReference type="EC" id="5.6.2.2"/>
    </reaction>
</comment>
<comment type="subcellular location">
    <subcellularLocation>
        <location evidence="9">Cytoplasm</location>
    </subcellularLocation>
</comment>
<dbReference type="GO" id="GO:0034335">
    <property type="term" value="F:DNA negative supercoiling activity"/>
    <property type="evidence" value="ECO:0007669"/>
    <property type="project" value="UniProtKB-ARBA"/>
</dbReference>
<keyword evidence="7 9" id="KW-0413">Isomerase</keyword>
<keyword evidence="6 9" id="KW-0238">DNA-binding</keyword>
<dbReference type="PATRIC" id="fig|748449.3.peg.8"/>
<dbReference type="KEGG" id="hhl:Halha_0008"/>
<evidence type="ECO:0000256" key="2">
    <source>
        <dbReference type="ARBA" id="ARBA00008263"/>
    </source>
</evidence>
<dbReference type="GO" id="GO:0003677">
    <property type="term" value="F:DNA binding"/>
    <property type="evidence" value="ECO:0007669"/>
    <property type="project" value="UniProtKB-UniRule"/>
</dbReference>
<evidence type="ECO:0000256" key="5">
    <source>
        <dbReference type="ARBA" id="ARBA00023029"/>
    </source>
</evidence>
<dbReference type="NCBIfam" id="NF004044">
    <property type="entry name" value="PRK05561.1"/>
    <property type="match status" value="1"/>
</dbReference>
<dbReference type="Gene3D" id="1.10.268.10">
    <property type="entry name" value="Topoisomerase, domain 3"/>
    <property type="match status" value="1"/>
</dbReference>
<sequence>MTEINSQQVRQVGIEDEMQEAYLDYAMSVIVGRALPDVKDGLKPVHRRILYAMYDLGLKPNKPHKKSARIVGEVLGKYHPHGDTAVYDAMVRMAQDFSYRYELVDGHGNFGSIDGDSAAAMRYTEAKMAQITNKLLADIKKNTVDFIDNFDGTLQEPEVLPAKIPNLLVNGASGIAVGMSTNIPPHNLSEVIDGVIKLIENPDLEIKELMKTIKGPDFPTGGIIMGRKPIKDYFETGRGKVKLRAKTMIEELDNNKCQIIVNELPYQVNKAKLVEKIAKLVRDDKVEGITNLRDESDRRGMRIVIELKRGVNPQVTLNKLYKHTRLQTTFGIIMLALVDGEPQVLNIKETLNHYINHQKEVITRRTKYDLDKAEARAHILEGFRVALDNIEEVIKIIRGSKNSSIAQERLINRFEFSKKQAKAILDMRLHRLTNLERGKIEDEYSELQEEISYYKSILADESKLLGIIKEELTKTKEKYKDERRTEIQDQGIDLELEDLIEEEEIVVLSTEEGYIKRMTLDTYRKQHRNGKGIIGTKPKEDDLVQDVQIGSTHDYFLFFTNQGYVHKLKGYQIPESSRQARGIPMINLLDLDLNEKVATIFPMSEFNDEEYLFMATKDGIVKKTSIEDFNTSYAKLIALSVDEDDRLVDVELTSGAEEIILATKDGLAIRFSENDVRSMGRTARGVKGIELDANDELIGMEVIRDTGDLLVITEKGYTKRTSIDEYSLQGRGGKGLITLKQTETNGKIIDIKMVDGLEDIVLVSAQGILLRTLVNEISVTGRNTQGVRCMRLNENDQVVGVDTVNFIE</sequence>
<dbReference type="Gene3D" id="3.90.199.10">
    <property type="entry name" value="Topoisomerase II, domain 5"/>
    <property type="match status" value="1"/>
</dbReference>
<dbReference type="InterPro" id="IPR035516">
    <property type="entry name" value="Gyrase/topoIV_suA_C"/>
</dbReference>
<dbReference type="Pfam" id="PF00521">
    <property type="entry name" value="DNA_topoisoIV"/>
    <property type="match status" value="1"/>
</dbReference>
<dbReference type="GO" id="GO:0006261">
    <property type="term" value="P:DNA-templated DNA replication"/>
    <property type="evidence" value="ECO:0007669"/>
    <property type="project" value="UniProtKB-UniRule"/>
</dbReference>
<evidence type="ECO:0000256" key="9">
    <source>
        <dbReference type="HAMAP-Rule" id="MF_01897"/>
    </source>
</evidence>
<dbReference type="PROSITE" id="PS52040">
    <property type="entry name" value="TOPO_IIA"/>
    <property type="match status" value="1"/>
</dbReference>
<evidence type="ECO:0000256" key="10">
    <source>
        <dbReference type="PROSITE-ProRule" id="PRU01384"/>
    </source>
</evidence>
<feature type="domain" description="Topo IIA-type catalytic" evidence="11">
    <location>
        <begin position="35"/>
        <end position="499"/>
    </location>
</feature>
<dbReference type="PANTHER" id="PTHR43493">
    <property type="entry name" value="DNA GYRASE/TOPOISOMERASE SUBUNIT A"/>
    <property type="match status" value="1"/>
</dbReference>
<dbReference type="SMART" id="SM00434">
    <property type="entry name" value="TOP4c"/>
    <property type="match status" value="1"/>
</dbReference>
<keyword evidence="5 9" id="KW-0799">Topoisomerase</keyword>
<dbReference type="OrthoDB" id="9806486at2"/>
<dbReference type="SUPFAM" id="SSF101904">
    <property type="entry name" value="GyrA/ParC C-terminal domain-like"/>
    <property type="match status" value="1"/>
</dbReference>
<dbReference type="EMBL" id="CP003359">
    <property type="protein sequence ID" value="AGB40046.1"/>
    <property type="molecule type" value="Genomic_DNA"/>
</dbReference>